<sequence length="131" mass="14281">MSKIGVLSLLALGFLASIATIIRLVYFASNTSTKDYLNNAATLGMWTFVELGIGIVGSSVATLKPLFRKSLSSSRLSHARQPSNIGASAQSYQLDDSTHSYKSARILALKQEEAEYSKRRSDAESQIHILE</sequence>
<protein>
    <submittedName>
        <fullName evidence="1">Uncharacterized protein</fullName>
    </submittedName>
</protein>
<proteinExistence type="predicted"/>
<gene>
    <name evidence="1" type="ORF">AG0111_0g7946</name>
</gene>
<name>A0ACB6FHF5_9PLEO</name>
<organism evidence="1 2">
    <name type="scientific">Alternaria gaisen</name>
    <dbReference type="NCBI Taxonomy" id="167740"/>
    <lineage>
        <taxon>Eukaryota</taxon>
        <taxon>Fungi</taxon>
        <taxon>Dikarya</taxon>
        <taxon>Ascomycota</taxon>
        <taxon>Pezizomycotina</taxon>
        <taxon>Dothideomycetes</taxon>
        <taxon>Pleosporomycetidae</taxon>
        <taxon>Pleosporales</taxon>
        <taxon>Pleosporineae</taxon>
        <taxon>Pleosporaceae</taxon>
        <taxon>Alternaria</taxon>
        <taxon>Alternaria sect. Alternaria</taxon>
    </lineage>
</organism>
<evidence type="ECO:0000313" key="1">
    <source>
        <dbReference type="EMBL" id="KAB2103874.1"/>
    </source>
</evidence>
<reference evidence="1 2" key="1">
    <citation type="journal article" date="2019" name="bioRxiv">
        <title>Genomics, evolutionary history and diagnostics of the Alternaria alternata species group including apple and Asian pear pathotypes.</title>
        <authorList>
            <person name="Armitage A.D."/>
            <person name="Cockerton H.M."/>
            <person name="Sreenivasaprasad S."/>
            <person name="Woodhall J.W."/>
            <person name="Lane C.R."/>
            <person name="Harrison R.J."/>
            <person name="Clarkson J.P."/>
        </authorList>
    </citation>
    <scope>NUCLEOTIDE SEQUENCE [LARGE SCALE GENOMIC DNA]</scope>
    <source>
        <strain evidence="1 2">FERA 650</strain>
    </source>
</reference>
<keyword evidence="2" id="KW-1185">Reference proteome</keyword>
<comment type="caution">
    <text evidence="1">The sequence shown here is derived from an EMBL/GenBank/DDBJ whole genome shotgun (WGS) entry which is preliminary data.</text>
</comment>
<dbReference type="Proteomes" id="UP000293547">
    <property type="component" value="Unassembled WGS sequence"/>
</dbReference>
<evidence type="ECO:0000313" key="2">
    <source>
        <dbReference type="Proteomes" id="UP000293547"/>
    </source>
</evidence>
<dbReference type="EMBL" id="PDWZ02000007">
    <property type="protein sequence ID" value="KAB2103874.1"/>
    <property type="molecule type" value="Genomic_DNA"/>
</dbReference>
<accession>A0ACB6FHF5</accession>